<evidence type="ECO:0000256" key="1">
    <source>
        <dbReference type="SAM" id="Phobius"/>
    </source>
</evidence>
<sequence>MITSSDVVLSLLKEYRFWLFPVLEIGAVAFILDGFFIGLTQGKILRNSMLVSTVFFFLPTAYLGKIKQDNHLLWLSLVLLMVGRTLTLSFQAKKFFGNSKLQNVN</sequence>
<evidence type="ECO:0000313" key="2">
    <source>
        <dbReference type="EMBL" id="EMO61292.1"/>
    </source>
</evidence>
<feature type="transmembrane region" description="Helical" evidence="1">
    <location>
        <begin position="15"/>
        <end position="37"/>
    </location>
</feature>
<evidence type="ECO:0008006" key="4">
    <source>
        <dbReference type="Google" id="ProtNLM"/>
    </source>
</evidence>
<name>M6VUV2_LEPBO</name>
<feature type="transmembrane region" description="Helical" evidence="1">
    <location>
        <begin position="72"/>
        <end position="90"/>
    </location>
</feature>
<dbReference type="EMBL" id="AKWF02000102">
    <property type="protein sequence ID" value="EMO61292.1"/>
    <property type="molecule type" value="Genomic_DNA"/>
</dbReference>
<gene>
    <name evidence="2" type="ORF">LEP1GSC133_1296</name>
</gene>
<keyword evidence="1" id="KW-0472">Membrane</keyword>
<keyword evidence="1" id="KW-0812">Transmembrane</keyword>
<reference evidence="2 3" key="1">
    <citation type="submission" date="2013-01" db="EMBL/GenBank/DDBJ databases">
        <authorList>
            <person name="Harkins D.M."/>
            <person name="Durkin A.S."/>
            <person name="Brinkac L.M."/>
            <person name="Haft D.H."/>
            <person name="Selengut J.D."/>
            <person name="Sanka R."/>
            <person name="DePew J."/>
            <person name="Purushe J."/>
            <person name="Picardeau M."/>
            <person name="Werts C."/>
            <person name="Goarant C."/>
            <person name="Vinetz J.M."/>
            <person name="Sutton G.G."/>
            <person name="Nierman W.C."/>
            <person name="Fouts D.E."/>
        </authorList>
    </citation>
    <scope>NUCLEOTIDE SEQUENCE [LARGE SCALE GENOMIC DNA]</scope>
    <source>
        <strain evidence="2 3">200901868</strain>
    </source>
</reference>
<accession>M6VUV2</accession>
<dbReference type="STRING" id="1192866.LEP1GSC133_1296"/>
<evidence type="ECO:0000313" key="3">
    <source>
        <dbReference type="Proteomes" id="UP000012159"/>
    </source>
</evidence>
<proteinExistence type="predicted"/>
<dbReference type="AlphaFoldDB" id="M6VUV2"/>
<keyword evidence="1" id="KW-1133">Transmembrane helix</keyword>
<protein>
    <recommendedName>
        <fullName evidence="4">MATE domain protein</fullName>
    </recommendedName>
</protein>
<dbReference type="Proteomes" id="UP000012159">
    <property type="component" value="Unassembled WGS sequence"/>
</dbReference>
<organism evidence="2 3">
    <name type="scientific">Leptospira borgpetersenii serovar Pomona str. 200901868</name>
    <dbReference type="NCBI Taxonomy" id="1192866"/>
    <lineage>
        <taxon>Bacteria</taxon>
        <taxon>Pseudomonadati</taxon>
        <taxon>Spirochaetota</taxon>
        <taxon>Spirochaetia</taxon>
        <taxon>Leptospirales</taxon>
        <taxon>Leptospiraceae</taxon>
        <taxon>Leptospira</taxon>
    </lineage>
</organism>
<comment type="caution">
    <text evidence="2">The sequence shown here is derived from an EMBL/GenBank/DDBJ whole genome shotgun (WGS) entry which is preliminary data.</text>
</comment>
<feature type="transmembrane region" description="Helical" evidence="1">
    <location>
        <begin position="49"/>
        <end position="66"/>
    </location>
</feature>